<evidence type="ECO:0000259" key="4">
    <source>
        <dbReference type="PROSITE" id="PS51212"/>
    </source>
</evidence>
<accession>A0AAV9HH46</accession>
<protein>
    <submittedName>
        <fullName evidence="5">WSC domain-containing protein</fullName>
    </submittedName>
</protein>
<dbReference type="InterPro" id="IPR051589">
    <property type="entry name" value="Sialate-O-sulfotransferase"/>
</dbReference>
<gene>
    <name evidence="5" type="ORF">QBC42DRAFT_274326</name>
</gene>
<feature type="domain" description="WSC" evidence="4">
    <location>
        <begin position="138"/>
        <end position="234"/>
    </location>
</feature>
<reference evidence="5" key="1">
    <citation type="journal article" date="2023" name="Mol. Phylogenet. Evol.">
        <title>Genome-scale phylogeny and comparative genomics of the fungal order Sordariales.</title>
        <authorList>
            <person name="Hensen N."/>
            <person name="Bonometti L."/>
            <person name="Westerberg I."/>
            <person name="Brannstrom I.O."/>
            <person name="Guillou S."/>
            <person name="Cros-Aarteil S."/>
            <person name="Calhoun S."/>
            <person name="Haridas S."/>
            <person name="Kuo A."/>
            <person name="Mondo S."/>
            <person name="Pangilinan J."/>
            <person name="Riley R."/>
            <person name="LaButti K."/>
            <person name="Andreopoulos B."/>
            <person name="Lipzen A."/>
            <person name="Chen C."/>
            <person name="Yan M."/>
            <person name="Daum C."/>
            <person name="Ng V."/>
            <person name="Clum A."/>
            <person name="Steindorff A."/>
            <person name="Ohm R.A."/>
            <person name="Martin F."/>
            <person name="Silar P."/>
            <person name="Natvig D.O."/>
            <person name="Lalanne C."/>
            <person name="Gautier V."/>
            <person name="Ament-Velasquez S.L."/>
            <person name="Kruys A."/>
            <person name="Hutchinson M.I."/>
            <person name="Powell A.J."/>
            <person name="Barry K."/>
            <person name="Miller A.N."/>
            <person name="Grigoriev I.V."/>
            <person name="Debuchy R."/>
            <person name="Gladieux P."/>
            <person name="Hiltunen Thoren M."/>
            <person name="Johannesson H."/>
        </authorList>
    </citation>
    <scope>NUCLEOTIDE SEQUENCE</scope>
    <source>
        <strain evidence="5">PSN324</strain>
    </source>
</reference>
<evidence type="ECO:0000313" key="5">
    <source>
        <dbReference type="EMBL" id="KAK4459509.1"/>
    </source>
</evidence>
<comment type="caution">
    <text evidence="5">The sequence shown here is derived from an EMBL/GenBank/DDBJ whole genome shotgun (WGS) entry which is preliminary data.</text>
</comment>
<keyword evidence="6" id="KW-1185">Reference proteome</keyword>
<feature type="domain" description="WSC" evidence="4">
    <location>
        <begin position="34"/>
        <end position="126"/>
    </location>
</feature>
<dbReference type="PANTHER" id="PTHR45964">
    <property type="entry name" value="WSCD FAMILY MEMBER CG9164"/>
    <property type="match status" value="1"/>
</dbReference>
<evidence type="ECO:0000256" key="1">
    <source>
        <dbReference type="ARBA" id="ARBA00022737"/>
    </source>
</evidence>
<dbReference type="Pfam" id="PF01822">
    <property type="entry name" value="WSC"/>
    <property type="match status" value="2"/>
</dbReference>
<feature type="region of interest" description="Disordered" evidence="2">
    <location>
        <begin position="253"/>
        <end position="293"/>
    </location>
</feature>
<evidence type="ECO:0000256" key="3">
    <source>
        <dbReference type="SAM" id="SignalP"/>
    </source>
</evidence>
<sequence>MPIIRNVAAAAMAAVSLVKATEVSLPPCLDPFQPFVYSGCFAEASNSRILPYHSQVKTEGMTVEKCVAECKGNGYRYAGLVYYGACYCGQTVQGAHAEESKCSLPCDGDKTETCGGDGHFSIYQDPTFQPVEDVTISDYDHLGCWTDDSSLGRALTYQQRQLDDSSMTTETCLEACKAGGFPFAGTQYGGECFCGVVIGNGTRAAPASECDMACKGNSSQSCGGRSRLNLYAADELLSLEPCGYVPPVVSSSAAPEPTSTSAAPLTTTCTTSTSSIASTTAPPTRTRSASTTSTTRTTSSVCTTTTVIPPACEYKCGKWCSNPLPNWNGATDCKSAYSKCALQVASCFREAGFPEVLECFNFGAWCSDIDKYCRSTPSGNKSSFCGRNPPQHPNPPKSVTSTITVPCASTSVRPTTSTTTTTPTQVPIPTPTNICKQPSNIWYGYGPDKPVAGIELPIVTCNDLADQFPSYPWKLYNSPNSRNCKKYTRPQCSDACADACKEQYEDCIDVYAESCRSNKLKLKFRSYFEFSQASGMEKRTFGWDDNYNGAVNKCKAQYSDCLAVNKNINISGKCPAFGKY</sequence>
<organism evidence="5 6">
    <name type="scientific">Cladorrhinum samala</name>
    <dbReference type="NCBI Taxonomy" id="585594"/>
    <lineage>
        <taxon>Eukaryota</taxon>
        <taxon>Fungi</taxon>
        <taxon>Dikarya</taxon>
        <taxon>Ascomycota</taxon>
        <taxon>Pezizomycotina</taxon>
        <taxon>Sordariomycetes</taxon>
        <taxon>Sordariomycetidae</taxon>
        <taxon>Sordariales</taxon>
        <taxon>Podosporaceae</taxon>
        <taxon>Cladorrhinum</taxon>
    </lineage>
</organism>
<keyword evidence="3" id="KW-0732">Signal</keyword>
<feature type="signal peptide" evidence="3">
    <location>
        <begin position="1"/>
        <end position="20"/>
    </location>
</feature>
<evidence type="ECO:0000256" key="2">
    <source>
        <dbReference type="SAM" id="MobiDB-lite"/>
    </source>
</evidence>
<dbReference type="PANTHER" id="PTHR45964:SF9">
    <property type="entry name" value="SULFOTRANSFERASE"/>
    <property type="match status" value="1"/>
</dbReference>
<keyword evidence="1" id="KW-0677">Repeat</keyword>
<dbReference type="Proteomes" id="UP001321749">
    <property type="component" value="Unassembled WGS sequence"/>
</dbReference>
<name>A0AAV9HH46_9PEZI</name>
<dbReference type="SMART" id="SM00321">
    <property type="entry name" value="WSC"/>
    <property type="match status" value="2"/>
</dbReference>
<dbReference type="PROSITE" id="PS51212">
    <property type="entry name" value="WSC"/>
    <property type="match status" value="2"/>
</dbReference>
<evidence type="ECO:0000313" key="6">
    <source>
        <dbReference type="Proteomes" id="UP001321749"/>
    </source>
</evidence>
<dbReference type="EMBL" id="MU865035">
    <property type="protein sequence ID" value="KAK4459509.1"/>
    <property type="molecule type" value="Genomic_DNA"/>
</dbReference>
<dbReference type="AlphaFoldDB" id="A0AAV9HH46"/>
<reference evidence="5" key="2">
    <citation type="submission" date="2023-06" db="EMBL/GenBank/DDBJ databases">
        <authorList>
            <consortium name="Lawrence Berkeley National Laboratory"/>
            <person name="Mondo S.J."/>
            <person name="Hensen N."/>
            <person name="Bonometti L."/>
            <person name="Westerberg I."/>
            <person name="Brannstrom I.O."/>
            <person name="Guillou S."/>
            <person name="Cros-Aarteil S."/>
            <person name="Calhoun S."/>
            <person name="Haridas S."/>
            <person name="Kuo A."/>
            <person name="Pangilinan J."/>
            <person name="Riley R."/>
            <person name="Labutti K."/>
            <person name="Andreopoulos B."/>
            <person name="Lipzen A."/>
            <person name="Chen C."/>
            <person name="Yanf M."/>
            <person name="Daum C."/>
            <person name="Ng V."/>
            <person name="Clum A."/>
            <person name="Steindorff A."/>
            <person name="Ohm R."/>
            <person name="Martin F."/>
            <person name="Silar P."/>
            <person name="Natvig D."/>
            <person name="Lalanne C."/>
            <person name="Gautier V."/>
            <person name="Ament-Velasquez S.L."/>
            <person name="Kruys A."/>
            <person name="Hutchinson M.I."/>
            <person name="Powell A.J."/>
            <person name="Barry K."/>
            <person name="Miller A.N."/>
            <person name="Grigoriev I.V."/>
            <person name="Debuchy R."/>
            <person name="Gladieux P."/>
            <person name="Thoren M.H."/>
            <person name="Johannesson H."/>
        </authorList>
    </citation>
    <scope>NUCLEOTIDE SEQUENCE</scope>
    <source>
        <strain evidence="5">PSN324</strain>
    </source>
</reference>
<proteinExistence type="predicted"/>
<feature type="chain" id="PRO_5043496891" evidence="3">
    <location>
        <begin position="21"/>
        <end position="580"/>
    </location>
</feature>
<dbReference type="InterPro" id="IPR002889">
    <property type="entry name" value="WSC_carb-bd"/>
</dbReference>